<reference evidence="9" key="1">
    <citation type="submission" date="2025-08" db="UniProtKB">
        <authorList>
            <consortium name="RefSeq"/>
        </authorList>
    </citation>
    <scope>IDENTIFICATION</scope>
</reference>
<feature type="domain" description="RRM" evidence="7">
    <location>
        <begin position="434"/>
        <end position="506"/>
    </location>
</feature>
<evidence type="ECO:0000256" key="6">
    <source>
        <dbReference type="SAM" id="MobiDB-lite"/>
    </source>
</evidence>
<dbReference type="GeneID" id="106817279"/>
<feature type="region of interest" description="Disordered" evidence="6">
    <location>
        <begin position="505"/>
        <end position="529"/>
    </location>
</feature>
<dbReference type="InterPro" id="IPR041337">
    <property type="entry name" value="hnRNP_Q_AcD"/>
</dbReference>
<dbReference type="CDD" id="cd12249">
    <property type="entry name" value="RRM1_hnRNPR_like"/>
    <property type="match status" value="1"/>
</dbReference>
<protein>
    <submittedName>
        <fullName evidence="9">LOW QUALITY PROTEIN: heterogeneous nuclear ribonucleoprotein R-like</fullName>
    </submittedName>
</protein>
<dbReference type="Pfam" id="PF00076">
    <property type="entry name" value="RRM_1"/>
    <property type="match status" value="3"/>
</dbReference>
<keyword evidence="8" id="KW-1185">Reference proteome</keyword>
<evidence type="ECO:0000259" key="7">
    <source>
        <dbReference type="PROSITE" id="PS50102"/>
    </source>
</evidence>
<name>A0ABM1EZ00_PRICU</name>
<feature type="compositionally biased region" description="Low complexity" evidence="6">
    <location>
        <begin position="65"/>
        <end position="77"/>
    </location>
</feature>
<feature type="compositionally biased region" description="Basic and acidic residues" evidence="6">
    <location>
        <begin position="507"/>
        <end position="529"/>
    </location>
</feature>
<feature type="region of interest" description="Disordered" evidence="6">
    <location>
        <begin position="1"/>
        <end position="103"/>
    </location>
</feature>
<dbReference type="SMART" id="SM00360">
    <property type="entry name" value="RRM"/>
    <property type="match status" value="3"/>
</dbReference>
<dbReference type="InterPro" id="IPR035979">
    <property type="entry name" value="RBD_domain_sf"/>
</dbReference>
<dbReference type="RefSeq" id="XP_014677421.1">
    <property type="nucleotide sequence ID" value="XM_014821935.1"/>
</dbReference>
<sequence length="529" mass="58383">MSDMENDVVVKQEEGEGETSPAGEAATTTTEAEAAPAEEAPAPAAEVAAEGSTEAGPEEDEPMETESAPTTAETPAADTVTQKEEEEAEEEEEPAAAEQSEDYAKLTGQGLDGKVATEIEIIYQEGIMTSGELDDRAVDALKEFPVEGACTVLKQFRETNLEHVTNKSAYLCGMLKTFRTRNRMKGDQISQAKGPDEAKLKEILSRTGYTLDVTTGQRKYGGPPPDAEGPPPGTGCEVFCGKIPKDMFEDELVPVFEPCGKIWDLRLMMDPLTGQNRGYAFITFCDKEGAAEAVKRIDGHEIRKGKKIKVNISVANQRIFVGNIPKNRDRAEISAEFCQHTSGLVEVIIYSSPDDKKKNRGFCFLEYESHKAASLAKRRLSTGRIRPWNCDIIVDWADPIEEPDEATMSQVGGGRGGRWRSRPFGINVGFQGALNVNPVNLDREVTEEKMKEYFEPFARLRRSQEDQGTTGFVHFDGGGDDCVKAMEEMNGKELEGATLEISLAKPPTDKKKKEQRMREQERRLMMMRG</sequence>
<dbReference type="PROSITE" id="PS50102">
    <property type="entry name" value="RRM"/>
    <property type="match status" value="3"/>
</dbReference>
<comment type="subcellular location">
    <subcellularLocation>
        <location evidence="1">Cytoplasm</location>
    </subcellularLocation>
</comment>
<evidence type="ECO:0000256" key="3">
    <source>
        <dbReference type="ARBA" id="ARBA00022737"/>
    </source>
</evidence>
<feature type="domain" description="RRM" evidence="7">
    <location>
        <begin position="236"/>
        <end position="315"/>
    </location>
</feature>
<feature type="compositionally biased region" description="Acidic residues" evidence="6">
    <location>
        <begin position="84"/>
        <end position="101"/>
    </location>
</feature>
<dbReference type="InterPro" id="IPR012677">
    <property type="entry name" value="Nucleotide-bd_a/b_plait_sf"/>
</dbReference>
<dbReference type="Pfam" id="PF18360">
    <property type="entry name" value="hnRNP_Q_AcD"/>
    <property type="match status" value="1"/>
</dbReference>
<keyword evidence="2" id="KW-0963">Cytoplasm</keyword>
<proteinExistence type="predicted"/>
<dbReference type="Proteomes" id="UP000695022">
    <property type="component" value="Unplaced"/>
</dbReference>
<evidence type="ECO:0000256" key="1">
    <source>
        <dbReference type="ARBA" id="ARBA00004496"/>
    </source>
</evidence>
<evidence type="ECO:0000256" key="5">
    <source>
        <dbReference type="PROSITE-ProRule" id="PRU00176"/>
    </source>
</evidence>
<dbReference type="InterPro" id="IPR000504">
    <property type="entry name" value="RRM_dom"/>
</dbReference>
<organism evidence="8 9">
    <name type="scientific">Priapulus caudatus</name>
    <name type="common">Priapulid worm</name>
    <dbReference type="NCBI Taxonomy" id="37621"/>
    <lineage>
        <taxon>Eukaryota</taxon>
        <taxon>Metazoa</taxon>
        <taxon>Ecdysozoa</taxon>
        <taxon>Scalidophora</taxon>
        <taxon>Priapulida</taxon>
        <taxon>Priapulimorpha</taxon>
        <taxon>Priapulimorphida</taxon>
        <taxon>Priapulidae</taxon>
        <taxon>Priapulus</taxon>
    </lineage>
</organism>
<dbReference type="NCBIfam" id="TIGR01648">
    <property type="entry name" value="hnRNP-R-Q"/>
    <property type="match status" value="1"/>
</dbReference>
<feature type="domain" description="RRM" evidence="7">
    <location>
        <begin position="317"/>
        <end position="399"/>
    </location>
</feature>
<evidence type="ECO:0000256" key="4">
    <source>
        <dbReference type="ARBA" id="ARBA00022884"/>
    </source>
</evidence>
<dbReference type="Gene3D" id="3.30.70.330">
    <property type="match status" value="3"/>
</dbReference>
<evidence type="ECO:0000313" key="8">
    <source>
        <dbReference type="Proteomes" id="UP000695022"/>
    </source>
</evidence>
<gene>
    <name evidence="9" type="primary">LOC106817279</name>
</gene>
<dbReference type="PANTHER" id="PTHR21245">
    <property type="entry name" value="HETEROGENEOUS NUCLEAR RIBONUCLEOPROTEIN"/>
    <property type="match status" value="1"/>
</dbReference>
<evidence type="ECO:0000256" key="2">
    <source>
        <dbReference type="ARBA" id="ARBA00022490"/>
    </source>
</evidence>
<dbReference type="InterPro" id="IPR006535">
    <property type="entry name" value="HnRNP_R/Q_splicing_fac"/>
</dbReference>
<keyword evidence="3" id="KW-0677">Repeat</keyword>
<dbReference type="SUPFAM" id="SSF54928">
    <property type="entry name" value="RNA-binding domain, RBD"/>
    <property type="match status" value="2"/>
</dbReference>
<evidence type="ECO:0000313" key="9">
    <source>
        <dbReference type="RefSeq" id="XP_014677421.1"/>
    </source>
</evidence>
<feature type="compositionally biased region" description="Low complexity" evidence="6">
    <location>
        <begin position="18"/>
        <end position="53"/>
    </location>
</feature>
<keyword evidence="4 5" id="KW-0694">RNA-binding</keyword>
<dbReference type="CDD" id="cd12250">
    <property type="entry name" value="RRM2_hnRNPR_like"/>
    <property type="match status" value="1"/>
</dbReference>
<accession>A0ABM1EZ00</accession>